<protein>
    <submittedName>
        <fullName evidence="2">Uncharacterized protein</fullName>
    </submittedName>
</protein>
<accession>A0ABM7WNS4</accession>
<reference evidence="3" key="1">
    <citation type="journal article" date="2022" name="Int. J. Syst. Evol. Microbiol.">
        <title>Anaeromyxobacter oryzae sp. nov., Anaeromyxobacter diazotrophicus sp. nov. and Anaeromyxobacter paludicola sp. nov., isolated from paddy soils.</title>
        <authorList>
            <person name="Itoh H."/>
            <person name="Xu Z."/>
            <person name="Mise K."/>
            <person name="Masuda Y."/>
            <person name="Ushijima N."/>
            <person name="Hayakawa C."/>
            <person name="Shiratori Y."/>
            <person name="Senoo K."/>
        </authorList>
    </citation>
    <scope>NUCLEOTIDE SEQUENCE [LARGE SCALE GENOMIC DNA]</scope>
    <source>
        <strain evidence="3">Red232</strain>
    </source>
</reference>
<sequence>MSVTTLVLSLALAARLSPAPTAPSSRKPSEWSAYNKARAEAGLLPRKAARGTTQVSPSLVRDLPATAMSLDAAPPVRVVEPTEGASAGPAVAAQPVPPAAAVAPEPARVPRVAVEEPPPLRRPTATQRQVLDAVRRASAAAAVERSARADAVPPPAAPEEPARAPIAPVVAAGQRIVEEPVVAAQAPLIAVPPAAAGATPVVAEAVSVGPPPAPASPAPAPAWTEPPRVAVRERSRAGGAQLDAEGGALLAGLQGAKVELRVVARVGSMTVAVERPEIALR</sequence>
<evidence type="ECO:0000313" key="2">
    <source>
        <dbReference type="EMBL" id="BDG01106.1"/>
    </source>
</evidence>
<gene>
    <name evidence="2" type="ORF">AMOR_01020</name>
</gene>
<proteinExistence type="predicted"/>
<dbReference type="RefSeq" id="WP_248357485.1">
    <property type="nucleotide sequence ID" value="NZ_AP025591.1"/>
</dbReference>
<evidence type="ECO:0000256" key="1">
    <source>
        <dbReference type="SAM" id="MobiDB-lite"/>
    </source>
</evidence>
<evidence type="ECO:0000313" key="3">
    <source>
        <dbReference type="Proteomes" id="UP001162891"/>
    </source>
</evidence>
<organism evidence="2 3">
    <name type="scientific">Anaeromyxobacter oryzae</name>
    <dbReference type="NCBI Taxonomy" id="2918170"/>
    <lineage>
        <taxon>Bacteria</taxon>
        <taxon>Pseudomonadati</taxon>
        <taxon>Myxococcota</taxon>
        <taxon>Myxococcia</taxon>
        <taxon>Myxococcales</taxon>
        <taxon>Cystobacterineae</taxon>
        <taxon>Anaeromyxobacteraceae</taxon>
        <taxon>Anaeromyxobacter</taxon>
    </lineage>
</organism>
<name>A0ABM7WNS4_9BACT</name>
<feature type="region of interest" description="Disordered" evidence="1">
    <location>
        <begin position="142"/>
        <end position="161"/>
    </location>
</feature>
<dbReference type="EMBL" id="AP025591">
    <property type="protein sequence ID" value="BDG01106.1"/>
    <property type="molecule type" value="Genomic_DNA"/>
</dbReference>
<keyword evidence="3" id="KW-1185">Reference proteome</keyword>
<dbReference type="Proteomes" id="UP001162891">
    <property type="component" value="Chromosome"/>
</dbReference>